<protein>
    <submittedName>
        <fullName evidence="2">Uncharacterized protein</fullName>
    </submittedName>
</protein>
<evidence type="ECO:0000313" key="3">
    <source>
        <dbReference type="Proteomes" id="UP000777438"/>
    </source>
</evidence>
<dbReference type="EMBL" id="JAGPYM010000061">
    <property type="protein sequence ID" value="KAH6870965.1"/>
    <property type="molecule type" value="Genomic_DNA"/>
</dbReference>
<feature type="signal peptide" evidence="1">
    <location>
        <begin position="1"/>
        <end position="17"/>
    </location>
</feature>
<evidence type="ECO:0000256" key="1">
    <source>
        <dbReference type="SAM" id="SignalP"/>
    </source>
</evidence>
<gene>
    <name evidence="2" type="ORF">B0T10DRAFT_592877</name>
</gene>
<reference evidence="2 3" key="1">
    <citation type="journal article" date="2021" name="Nat. Commun.">
        <title>Genetic determinants of endophytism in the Arabidopsis root mycobiome.</title>
        <authorList>
            <person name="Mesny F."/>
            <person name="Miyauchi S."/>
            <person name="Thiergart T."/>
            <person name="Pickel B."/>
            <person name="Atanasova L."/>
            <person name="Karlsson M."/>
            <person name="Huettel B."/>
            <person name="Barry K.W."/>
            <person name="Haridas S."/>
            <person name="Chen C."/>
            <person name="Bauer D."/>
            <person name="Andreopoulos W."/>
            <person name="Pangilinan J."/>
            <person name="LaButti K."/>
            <person name="Riley R."/>
            <person name="Lipzen A."/>
            <person name="Clum A."/>
            <person name="Drula E."/>
            <person name="Henrissat B."/>
            <person name="Kohler A."/>
            <person name="Grigoriev I.V."/>
            <person name="Martin F.M."/>
            <person name="Hacquard S."/>
        </authorList>
    </citation>
    <scope>NUCLEOTIDE SEQUENCE [LARGE SCALE GENOMIC DNA]</scope>
    <source>
        <strain evidence="2 3">MPI-CAGE-CH-0241</strain>
    </source>
</reference>
<proteinExistence type="predicted"/>
<dbReference type="Proteomes" id="UP000777438">
    <property type="component" value="Unassembled WGS sequence"/>
</dbReference>
<name>A0A9P8VSR3_9HYPO</name>
<sequence length="267" mass="29865">MIFLCTLILSFVTAGFSTPIVLRSDTPPENATFISCVEGTTDPICQFIRPPSSDVIMEIVHPDGSVGTKRNHYTREQLKKIPHENNVVSTQYRPGQLFHDKHSEFIGNLTKRESAPPLCRTETQRWYDQHDCFAVAQTWTVGLSAEFGEVITASFDFSWGETRTLTDTRTCQWNNVESGCHSIWYQPLMSYHNGNANYQKHTHCTSGQGNPAKNNYYDHNWASANVNQAGNNGVNQGNLGCNSGCQGNDHRQCQYGNNGGVLWPNAN</sequence>
<organism evidence="2 3">
    <name type="scientific">Thelonectria olida</name>
    <dbReference type="NCBI Taxonomy" id="1576542"/>
    <lineage>
        <taxon>Eukaryota</taxon>
        <taxon>Fungi</taxon>
        <taxon>Dikarya</taxon>
        <taxon>Ascomycota</taxon>
        <taxon>Pezizomycotina</taxon>
        <taxon>Sordariomycetes</taxon>
        <taxon>Hypocreomycetidae</taxon>
        <taxon>Hypocreales</taxon>
        <taxon>Nectriaceae</taxon>
        <taxon>Thelonectria</taxon>
    </lineage>
</organism>
<accession>A0A9P8VSR3</accession>
<evidence type="ECO:0000313" key="2">
    <source>
        <dbReference type="EMBL" id="KAH6870965.1"/>
    </source>
</evidence>
<feature type="chain" id="PRO_5040187001" evidence="1">
    <location>
        <begin position="18"/>
        <end position="267"/>
    </location>
</feature>
<comment type="caution">
    <text evidence="2">The sequence shown here is derived from an EMBL/GenBank/DDBJ whole genome shotgun (WGS) entry which is preliminary data.</text>
</comment>
<keyword evidence="3" id="KW-1185">Reference proteome</keyword>
<dbReference type="AlphaFoldDB" id="A0A9P8VSR3"/>
<dbReference type="OrthoDB" id="5013419at2759"/>
<keyword evidence="1" id="KW-0732">Signal</keyword>